<sequence length="201" mass="22411">MPSDSSPQATSAAASDRFSCNPPATSGLSGSSAYRTLLNTLSTGKLSENALFLHGDPSVRPYGVDDFTSALQSVTDLRALDCLGLFQYNEVWTITFNSENEMQSLATQTEIFVKGKRCLVINPSRREVAVKVHWLPPRVPGGLIVRQLECFDHVQRVVRDGWRKSALPHMTGTSRVYHIIPSAPRHWRTSHTRPLCRDARY</sequence>
<evidence type="ECO:0000313" key="1">
    <source>
        <dbReference type="EMBL" id="KAH9375651.1"/>
    </source>
</evidence>
<organism evidence="1 2">
    <name type="scientific">Haemaphysalis longicornis</name>
    <name type="common">Bush tick</name>
    <dbReference type="NCBI Taxonomy" id="44386"/>
    <lineage>
        <taxon>Eukaryota</taxon>
        <taxon>Metazoa</taxon>
        <taxon>Ecdysozoa</taxon>
        <taxon>Arthropoda</taxon>
        <taxon>Chelicerata</taxon>
        <taxon>Arachnida</taxon>
        <taxon>Acari</taxon>
        <taxon>Parasitiformes</taxon>
        <taxon>Ixodida</taxon>
        <taxon>Ixodoidea</taxon>
        <taxon>Ixodidae</taxon>
        <taxon>Haemaphysalinae</taxon>
        <taxon>Haemaphysalis</taxon>
    </lineage>
</organism>
<dbReference type="OrthoDB" id="6494660at2759"/>
<evidence type="ECO:0000313" key="2">
    <source>
        <dbReference type="Proteomes" id="UP000821853"/>
    </source>
</evidence>
<dbReference type="VEuPathDB" id="VectorBase:HLOH_042872"/>
<gene>
    <name evidence="1" type="ORF">HPB48_023059</name>
</gene>
<dbReference type="AlphaFoldDB" id="A0A9J6GK16"/>
<protein>
    <submittedName>
        <fullName evidence="1">Uncharacterized protein</fullName>
    </submittedName>
</protein>
<proteinExistence type="predicted"/>
<dbReference type="Proteomes" id="UP000821853">
    <property type="component" value="Chromosome 5"/>
</dbReference>
<accession>A0A9J6GK16</accession>
<dbReference type="EMBL" id="JABSTR010000007">
    <property type="protein sequence ID" value="KAH9375651.1"/>
    <property type="molecule type" value="Genomic_DNA"/>
</dbReference>
<comment type="caution">
    <text evidence="1">The sequence shown here is derived from an EMBL/GenBank/DDBJ whole genome shotgun (WGS) entry which is preliminary data.</text>
</comment>
<reference evidence="1 2" key="1">
    <citation type="journal article" date="2020" name="Cell">
        <title>Large-Scale Comparative Analyses of Tick Genomes Elucidate Their Genetic Diversity and Vector Capacities.</title>
        <authorList>
            <consortium name="Tick Genome and Microbiome Consortium (TIGMIC)"/>
            <person name="Jia N."/>
            <person name="Wang J."/>
            <person name="Shi W."/>
            <person name="Du L."/>
            <person name="Sun Y."/>
            <person name="Zhan W."/>
            <person name="Jiang J.F."/>
            <person name="Wang Q."/>
            <person name="Zhang B."/>
            <person name="Ji P."/>
            <person name="Bell-Sakyi L."/>
            <person name="Cui X.M."/>
            <person name="Yuan T.T."/>
            <person name="Jiang B.G."/>
            <person name="Yang W.F."/>
            <person name="Lam T.T."/>
            <person name="Chang Q.C."/>
            <person name="Ding S.J."/>
            <person name="Wang X.J."/>
            <person name="Zhu J.G."/>
            <person name="Ruan X.D."/>
            <person name="Zhao L."/>
            <person name="Wei J.T."/>
            <person name="Ye R.Z."/>
            <person name="Que T.C."/>
            <person name="Du C.H."/>
            <person name="Zhou Y.H."/>
            <person name="Cheng J.X."/>
            <person name="Dai P.F."/>
            <person name="Guo W.B."/>
            <person name="Han X.H."/>
            <person name="Huang E.J."/>
            <person name="Li L.F."/>
            <person name="Wei W."/>
            <person name="Gao Y.C."/>
            <person name="Liu J.Z."/>
            <person name="Shao H.Z."/>
            <person name="Wang X."/>
            <person name="Wang C.C."/>
            <person name="Yang T.C."/>
            <person name="Huo Q.B."/>
            <person name="Li W."/>
            <person name="Chen H.Y."/>
            <person name="Chen S.E."/>
            <person name="Zhou L.G."/>
            <person name="Ni X.B."/>
            <person name="Tian J.H."/>
            <person name="Sheng Y."/>
            <person name="Liu T."/>
            <person name="Pan Y.S."/>
            <person name="Xia L.Y."/>
            <person name="Li J."/>
            <person name="Zhao F."/>
            <person name="Cao W.C."/>
        </authorList>
    </citation>
    <scope>NUCLEOTIDE SEQUENCE [LARGE SCALE GENOMIC DNA]</scope>
    <source>
        <strain evidence="1">HaeL-2018</strain>
    </source>
</reference>
<name>A0A9J6GK16_HAELO</name>
<keyword evidence="2" id="KW-1185">Reference proteome</keyword>